<protein>
    <submittedName>
        <fullName evidence="1">Uncharacterized protein</fullName>
    </submittedName>
</protein>
<dbReference type="EMBL" id="CACTIH010003687">
    <property type="protein sequence ID" value="CAA2982109.1"/>
    <property type="molecule type" value="Genomic_DNA"/>
</dbReference>
<dbReference type="Proteomes" id="UP000594638">
    <property type="component" value="Unassembled WGS sequence"/>
</dbReference>
<reference evidence="1 2" key="1">
    <citation type="submission" date="2019-12" db="EMBL/GenBank/DDBJ databases">
        <authorList>
            <person name="Alioto T."/>
            <person name="Alioto T."/>
            <person name="Gomez Garrido J."/>
        </authorList>
    </citation>
    <scope>NUCLEOTIDE SEQUENCE [LARGE SCALE GENOMIC DNA]</scope>
</reference>
<comment type="caution">
    <text evidence="1">The sequence shown here is derived from an EMBL/GenBank/DDBJ whole genome shotgun (WGS) entry which is preliminary data.</text>
</comment>
<name>A0A8S0RSJ2_OLEEU</name>
<evidence type="ECO:0000313" key="2">
    <source>
        <dbReference type="Proteomes" id="UP000594638"/>
    </source>
</evidence>
<proteinExistence type="predicted"/>
<gene>
    <name evidence="1" type="ORF">OLEA9_A086717</name>
</gene>
<dbReference type="Gramene" id="OE9A086717T1">
    <property type="protein sequence ID" value="OE9A086717C1"/>
    <property type="gene ID" value="OE9A086717"/>
</dbReference>
<sequence length="195" mass="21185">MLGVHSRLCSSEATEGDAAFKLGTVKNTATSITKSDGSPNADATILNLKKPKANCNGDSNTSPERVSYCKMGFTNMDTLVEEDGSTVASGGRFPNSDTTVIIEQDTNHGSKLSIHYNEITCREDITQLRQQMDLMMKQMATIKNQQLEVLESLGGSLGNEFSGGDSDMNLNILTPSNSNNEMSLMVMIVMMIRLF</sequence>
<accession>A0A8S0RSJ2</accession>
<organism evidence="1 2">
    <name type="scientific">Olea europaea subsp. europaea</name>
    <dbReference type="NCBI Taxonomy" id="158383"/>
    <lineage>
        <taxon>Eukaryota</taxon>
        <taxon>Viridiplantae</taxon>
        <taxon>Streptophyta</taxon>
        <taxon>Embryophyta</taxon>
        <taxon>Tracheophyta</taxon>
        <taxon>Spermatophyta</taxon>
        <taxon>Magnoliopsida</taxon>
        <taxon>eudicotyledons</taxon>
        <taxon>Gunneridae</taxon>
        <taxon>Pentapetalae</taxon>
        <taxon>asterids</taxon>
        <taxon>lamiids</taxon>
        <taxon>Lamiales</taxon>
        <taxon>Oleaceae</taxon>
        <taxon>Oleeae</taxon>
        <taxon>Olea</taxon>
    </lineage>
</organism>
<evidence type="ECO:0000313" key="1">
    <source>
        <dbReference type="EMBL" id="CAA2982109.1"/>
    </source>
</evidence>
<dbReference type="AlphaFoldDB" id="A0A8S0RSJ2"/>
<dbReference type="OrthoDB" id="10265969at2759"/>
<keyword evidence="2" id="KW-1185">Reference proteome</keyword>